<keyword evidence="4 5" id="KW-0472">Membrane</keyword>
<evidence type="ECO:0000313" key="8">
    <source>
        <dbReference type="Proteomes" id="UP000006056"/>
    </source>
</evidence>
<feature type="transmembrane region" description="Helical" evidence="5">
    <location>
        <begin position="139"/>
        <end position="164"/>
    </location>
</feature>
<keyword evidence="2 5" id="KW-0812">Transmembrane</keyword>
<dbReference type="Proteomes" id="UP000006056">
    <property type="component" value="Chromosome"/>
</dbReference>
<sequence length="248" mass="26707">MAGPRDAYDDQPALTEVQRVTNTFVAPTKTFADLRRSQSWWLPFLLVVLFSYLFSGAAVTKIGLPALAASAIHTNPKQEQRYQESTPEQRAQIMTGTRVVMGVVLSSFLLTVPLYCAIFALLLWVGFNFVLGGSGTFKGMFAVTMFASLPGILRSLLIVGLMYAGGSENFNINDPIGTNPGFFLGADSSAFLKSALSSVDIFTLWSLALMAIGAAIVARVKVKNGVAMVFGVWLVFVLLKSAVTAMMA</sequence>
<dbReference type="Pfam" id="PF04893">
    <property type="entry name" value="Yip1"/>
    <property type="match status" value="1"/>
</dbReference>
<dbReference type="AlphaFoldDB" id="I3ZC06"/>
<evidence type="ECO:0000256" key="1">
    <source>
        <dbReference type="ARBA" id="ARBA00004141"/>
    </source>
</evidence>
<dbReference type="EMBL" id="CP003379">
    <property type="protein sequence ID" value="AFL86774.1"/>
    <property type="molecule type" value="Genomic_DNA"/>
</dbReference>
<evidence type="ECO:0000256" key="2">
    <source>
        <dbReference type="ARBA" id="ARBA00022692"/>
    </source>
</evidence>
<keyword evidence="3 5" id="KW-1133">Transmembrane helix</keyword>
<name>I3ZC06_TERRK</name>
<proteinExistence type="predicted"/>
<feature type="transmembrane region" description="Helical" evidence="5">
    <location>
        <begin position="201"/>
        <end position="220"/>
    </location>
</feature>
<feature type="domain" description="Yip1" evidence="6">
    <location>
        <begin position="23"/>
        <end position="239"/>
    </location>
</feature>
<gene>
    <name evidence="7" type="ordered locus">Terro_0428</name>
</gene>
<dbReference type="HOGENOM" id="CLU_1101661_0_0_0"/>
<reference evidence="7 8" key="1">
    <citation type="submission" date="2012-06" db="EMBL/GenBank/DDBJ databases">
        <title>Complete genome of Terriglobus roseus DSM 18391.</title>
        <authorList>
            <consortium name="US DOE Joint Genome Institute (JGI-PGF)"/>
            <person name="Lucas S."/>
            <person name="Copeland A."/>
            <person name="Lapidus A."/>
            <person name="Glavina del Rio T."/>
            <person name="Dalin E."/>
            <person name="Tice H."/>
            <person name="Bruce D."/>
            <person name="Goodwin L."/>
            <person name="Pitluck S."/>
            <person name="Peters L."/>
            <person name="Mikhailova N."/>
            <person name="Munk A.C.C."/>
            <person name="Kyrpides N."/>
            <person name="Mavromatis K."/>
            <person name="Ivanova N."/>
            <person name="Brettin T."/>
            <person name="Detter J.C."/>
            <person name="Han C."/>
            <person name="Larimer F."/>
            <person name="Land M."/>
            <person name="Hauser L."/>
            <person name="Markowitz V."/>
            <person name="Cheng J.-F."/>
            <person name="Hugenholtz P."/>
            <person name="Woyke T."/>
            <person name="Wu D."/>
            <person name="Brambilla E."/>
            <person name="Klenk H.-P."/>
            <person name="Eisen J.A."/>
        </authorList>
    </citation>
    <scope>NUCLEOTIDE SEQUENCE [LARGE SCALE GENOMIC DNA]</scope>
    <source>
        <strain evidence="8">DSM 18391 / NRRL B-41598 / KBS 63</strain>
    </source>
</reference>
<comment type="subcellular location">
    <subcellularLocation>
        <location evidence="1">Membrane</location>
        <topology evidence="1">Multi-pass membrane protein</topology>
    </subcellularLocation>
</comment>
<organism evidence="7 8">
    <name type="scientific">Terriglobus roseus (strain DSM 18391 / NRRL B-41598 / KBS 63)</name>
    <dbReference type="NCBI Taxonomy" id="926566"/>
    <lineage>
        <taxon>Bacteria</taxon>
        <taxon>Pseudomonadati</taxon>
        <taxon>Acidobacteriota</taxon>
        <taxon>Terriglobia</taxon>
        <taxon>Terriglobales</taxon>
        <taxon>Acidobacteriaceae</taxon>
        <taxon>Terriglobus</taxon>
    </lineage>
</organism>
<dbReference type="STRING" id="926566.Terro_0428"/>
<evidence type="ECO:0000259" key="6">
    <source>
        <dbReference type="Pfam" id="PF04893"/>
    </source>
</evidence>
<accession>I3ZC06</accession>
<dbReference type="GO" id="GO:0016020">
    <property type="term" value="C:membrane"/>
    <property type="evidence" value="ECO:0007669"/>
    <property type="project" value="UniProtKB-SubCell"/>
</dbReference>
<protein>
    <submittedName>
        <fullName evidence="7">Yip1 domain protein</fullName>
    </submittedName>
</protein>
<dbReference type="OrthoDB" id="114902at2"/>
<dbReference type="eggNOG" id="ENOG5032KAC">
    <property type="taxonomic scope" value="Bacteria"/>
</dbReference>
<evidence type="ECO:0000256" key="3">
    <source>
        <dbReference type="ARBA" id="ARBA00022989"/>
    </source>
</evidence>
<dbReference type="KEGG" id="trs:Terro_0428"/>
<evidence type="ECO:0000313" key="7">
    <source>
        <dbReference type="EMBL" id="AFL86774.1"/>
    </source>
</evidence>
<feature type="transmembrane region" description="Helical" evidence="5">
    <location>
        <begin position="40"/>
        <end position="59"/>
    </location>
</feature>
<evidence type="ECO:0000256" key="5">
    <source>
        <dbReference type="SAM" id="Phobius"/>
    </source>
</evidence>
<feature type="transmembrane region" description="Helical" evidence="5">
    <location>
        <begin position="226"/>
        <end position="247"/>
    </location>
</feature>
<keyword evidence="8" id="KW-1185">Reference proteome</keyword>
<dbReference type="InterPro" id="IPR006977">
    <property type="entry name" value="Yip1_dom"/>
</dbReference>
<evidence type="ECO:0000256" key="4">
    <source>
        <dbReference type="ARBA" id="ARBA00023136"/>
    </source>
</evidence>
<feature type="transmembrane region" description="Helical" evidence="5">
    <location>
        <begin position="99"/>
        <end position="127"/>
    </location>
</feature>